<dbReference type="RefSeq" id="WP_058444721.1">
    <property type="nucleotide sequence ID" value="NZ_CAAAHT010000030.1"/>
</dbReference>
<dbReference type="Proteomes" id="UP000054698">
    <property type="component" value="Unassembled WGS sequence"/>
</dbReference>
<dbReference type="EMBL" id="LNYB01000031">
    <property type="protein sequence ID" value="KTD01511.1"/>
    <property type="molecule type" value="Genomic_DNA"/>
</dbReference>
<evidence type="ECO:0000256" key="6">
    <source>
        <dbReference type="ARBA" id="ARBA00048785"/>
    </source>
</evidence>
<dbReference type="Gene3D" id="3.40.50.960">
    <property type="entry name" value="Lumazine/riboflavin synthase"/>
    <property type="match status" value="1"/>
</dbReference>
<sequence>MKHIRAEASGTVKSFPIALVVSSFNHAVTEELKRGALQRLNECGFEAKDIIVVEVPGAVEIPIVVKRLAMQQQADVIIAQGAVIRGETSHYDYVCEQVSNGCQRVALDYNIPVIFGVLTTDSDEQAWDRLGGKHGHKGVEAVDCAIAMYKILNQLDTLTK</sequence>
<dbReference type="InterPro" id="IPR034964">
    <property type="entry name" value="LS"/>
</dbReference>
<feature type="binding site" evidence="7">
    <location>
        <begin position="58"/>
        <end position="60"/>
    </location>
    <ligand>
        <name>5-amino-6-(D-ribitylamino)uracil</name>
        <dbReference type="ChEBI" id="CHEBI:15934"/>
    </ligand>
</feature>
<dbReference type="OrthoDB" id="9809709at2"/>
<evidence type="ECO:0000256" key="1">
    <source>
        <dbReference type="ARBA" id="ARBA00004917"/>
    </source>
</evidence>
<comment type="similarity">
    <text evidence="2 7">Belongs to the DMRL synthase family.</text>
</comment>
<dbReference type="PATRIC" id="fig|453.4.peg.1198"/>
<feature type="binding site" evidence="7">
    <location>
        <position position="24"/>
    </location>
    <ligand>
        <name>5-amino-6-(D-ribitylamino)uracil</name>
        <dbReference type="ChEBI" id="CHEBI:15934"/>
    </ligand>
</feature>
<dbReference type="GO" id="GO:0005829">
    <property type="term" value="C:cytosol"/>
    <property type="evidence" value="ECO:0007669"/>
    <property type="project" value="TreeGrafter"/>
</dbReference>
<dbReference type="GO" id="GO:0000906">
    <property type="term" value="F:6,7-dimethyl-8-ribityllumazine synthase activity"/>
    <property type="evidence" value="ECO:0007669"/>
    <property type="project" value="UniProtKB-UniRule"/>
</dbReference>
<dbReference type="AlphaFoldDB" id="A0A0W0U1F2"/>
<comment type="subunit">
    <text evidence="7">Forms an icosahedral capsid composed of 60 subunits, arranged as a dodecamer of pentamers.</text>
</comment>
<reference evidence="8 11" key="1">
    <citation type="submission" date="2015-11" db="EMBL/GenBank/DDBJ databases">
        <title>Genomic analysis of 38 Legionella species identifies large and diverse effector repertoires.</title>
        <authorList>
            <person name="Burstein D."/>
            <person name="Amaro F."/>
            <person name="Zusman T."/>
            <person name="Lifshitz Z."/>
            <person name="Cohen O."/>
            <person name="Gilbert J.A."/>
            <person name="Pupko T."/>
            <person name="Shuman H.A."/>
            <person name="Segal G."/>
        </authorList>
    </citation>
    <scope>NUCLEOTIDE SEQUENCE [LARGE SCALE GENOMIC DNA]</scope>
    <source>
        <strain evidence="8 11">WO-44C</strain>
    </source>
</reference>
<name>A0A0W0U1F2_9GAMM</name>
<proteinExistence type="inferred from homology"/>
<accession>A0A0W0U1F2</accession>
<evidence type="ECO:0000256" key="7">
    <source>
        <dbReference type="HAMAP-Rule" id="MF_00178"/>
    </source>
</evidence>
<keyword evidence="5 7" id="KW-0808">Transferase</keyword>
<feature type="binding site" evidence="7">
    <location>
        <position position="115"/>
    </location>
    <ligand>
        <name>5-amino-6-(D-ribitylamino)uracil</name>
        <dbReference type="ChEBI" id="CHEBI:15934"/>
    </ligand>
</feature>
<feature type="binding site" evidence="7">
    <location>
        <begin position="87"/>
        <end position="88"/>
    </location>
    <ligand>
        <name>(2S)-2-hydroxy-3-oxobutyl phosphate</name>
        <dbReference type="ChEBI" id="CHEBI:58830"/>
    </ligand>
</feature>
<dbReference type="Proteomes" id="UP000251942">
    <property type="component" value="Unassembled WGS sequence"/>
</dbReference>
<dbReference type="PANTHER" id="PTHR21058">
    <property type="entry name" value="6,7-DIMETHYL-8-RIBITYLLUMAZINE SYNTHASE DMRL SYNTHASE LUMAZINE SYNTHASE"/>
    <property type="match status" value="1"/>
</dbReference>
<evidence type="ECO:0000313" key="9">
    <source>
        <dbReference type="EMBL" id="SPX59359.1"/>
    </source>
</evidence>
<comment type="pathway">
    <text evidence="1 7">Cofactor biosynthesis; riboflavin biosynthesis; riboflavin from 2-hydroxy-3-oxobutyl phosphate and 5-amino-6-(D-ribitylamino)uracil: step 1/2.</text>
</comment>
<dbReference type="InterPro" id="IPR036467">
    <property type="entry name" value="LS/RS_sf"/>
</dbReference>
<keyword evidence="4 7" id="KW-0686">Riboflavin biosynthesis</keyword>
<dbReference type="UniPathway" id="UPA00275">
    <property type="reaction ID" value="UER00404"/>
</dbReference>
<feature type="active site" description="Proton donor" evidence="7">
    <location>
        <position position="90"/>
    </location>
</feature>
<evidence type="ECO:0000313" key="12">
    <source>
        <dbReference type="Proteomes" id="UP000251942"/>
    </source>
</evidence>
<evidence type="ECO:0000313" key="13">
    <source>
        <dbReference type="Proteomes" id="UP000254033"/>
    </source>
</evidence>
<dbReference type="GO" id="GO:0009349">
    <property type="term" value="C:riboflavin synthase complex"/>
    <property type="evidence" value="ECO:0007669"/>
    <property type="project" value="UniProtKB-UniRule"/>
</dbReference>
<comment type="catalytic activity">
    <reaction evidence="6 7">
        <text>(2S)-2-hydroxy-3-oxobutyl phosphate + 5-amino-6-(D-ribitylamino)uracil = 6,7-dimethyl-8-(1-D-ribityl)lumazine + phosphate + 2 H2O + H(+)</text>
        <dbReference type="Rhea" id="RHEA:26152"/>
        <dbReference type="ChEBI" id="CHEBI:15377"/>
        <dbReference type="ChEBI" id="CHEBI:15378"/>
        <dbReference type="ChEBI" id="CHEBI:15934"/>
        <dbReference type="ChEBI" id="CHEBI:43474"/>
        <dbReference type="ChEBI" id="CHEBI:58201"/>
        <dbReference type="ChEBI" id="CHEBI:58830"/>
        <dbReference type="EC" id="2.5.1.78"/>
    </reaction>
</comment>
<dbReference type="STRING" id="453.Lfee_1115"/>
<evidence type="ECO:0000256" key="2">
    <source>
        <dbReference type="ARBA" id="ARBA00007424"/>
    </source>
</evidence>
<evidence type="ECO:0000313" key="8">
    <source>
        <dbReference type="EMBL" id="KTD01511.1"/>
    </source>
</evidence>
<dbReference type="HAMAP" id="MF_00178">
    <property type="entry name" value="Lumazine_synth"/>
    <property type="match status" value="1"/>
</dbReference>
<comment type="function">
    <text evidence="7">Catalyzes the formation of 6,7-dimethyl-8-ribityllumazine by condensation of 5-amino-6-(D-ribitylamino)uracil with 3,4-dihydroxy-2-butanone 4-phosphate. This is the penultimate step in the biosynthesis of riboflavin.</text>
</comment>
<protein>
    <recommendedName>
        <fullName evidence="3 7">6,7-dimethyl-8-ribityllumazine synthase</fullName>
        <shortName evidence="7">DMRL synthase</shortName>
        <shortName evidence="7">LS</shortName>
        <shortName evidence="7">Lumazine synthase</shortName>
        <ecNumber evidence="3 7">2.5.1.78</ecNumber>
    </recommendedName>
</protein>
<dbReference type="SUPFAM" id="SSF52121">
    <property type="entry name" value="Lumazine synthase"/>
    <property type="match status" value="1"/>
</dbReference>
<feature type="binding site" evidence="7">
    <location>
        <position position="129"/>
    </location>
    <ligand>
        <name>(2S)-2-hydroxy-3-oxobutyl phosphate</name>
        <dbReference type="ChEBI" id="CHEBI:58830"/>
    </ligand>
</feature>
<evidence type="ECO:0000313" key="11">
    <source>
        <dbReference type="Proteomes" id="UP000054698"/>
    </source>
</evidence>
<keyword evidence="11" id="KW-1185">Reference proteome</keyword>
<dbReference type="NCBIfam" id="TIGR00114">
    <property type="entry name" value="lumazine-synth"/>
    <property type="match status" value="1"/>
</dbReference>
<gene>
    <name evidence="7 8" type="primary">ribH</name>
    <name evidence="8" type="ORF">Lfee_1115</name>
    <name evidence="10" type="ORF">NCTC11978_01877</name>
    <name evidence="9" type="ORF">NCTC12022_00180</name>
</gene>
<dbReference type="Proteomes" id="UP000254033">
    <property type="component" value="Unassembled WGS sequence"/>
</dbReference>
<dbReference type="CDD" id="cd09209">
    <property type="entry name" value="Lumazine_synthase-I"/>
    <property type="match status" value="1"/>
</dbReference>
<dbReference type="EMBL" id="UASS01000001">
    <property type="protein sequence ID" value="SPX59359.1"/>
    <property type="molecule type" value="Genomic_DNA"/>
</dbReference>
<evidence type="ECO:0000256" key="4">
    <source>
        <dbReference type="ARBA" id="ARBA00022619"/>
    </source>
</evidence>
<dbReference type="GO" id="GO:0009231">
    <property type="term" value="P:riboflavin biosynthetic process"/>
    <property type="evidence" value="ECO:0007669"/>
    <property type="project" value="UniProtKB-UniRule"/>
</dbReference>
<evidence type="ECO:0000256" key="3">
    <source>
        <dbReference type="ARBA" id="ARBA00012664"/>
    </source>
</evidence>
<dbReference type="Pfam" id="PF00885">
    <property type="entry name" value="DMRL_synthase"/>
    <property type="match status" value="1"/>
</dbReference>
<evidence type="ECO:0000256" key="5">
    <source>
        <dbReference type="ARBA" id="ARBA00022679"/>
    </source>
</evidence>
<organism evidence="8 11">
    <name type="scientific">Legionella feeleii</name>
    <dbReference type="NCBI Taxonomy" id="453"/>
    <lineage>
        <taxon>Bacteria</taxon>
        <taxon>Pseudomonadati</taxon>
        <taxon>Pseudomonadota</taxon>
        <taxon>Gammaproteobacteria</taxon>
        <taxon>Legionellales</taxon>
        <taxon>Legionellaceae</taxon>
        <taxon>Legionella</taxon>
    </lineage>
</organism>
<evidence type="ECO:0000313" key="10">
    <source>
        <dbReference type="EMBL" id="STX38689.1"/>
    </source>
</evidence>
<feature type="binding site" evidence="7">
    <location>
        <begin position="82"/>
        <end position="84"/>
    </location>
    <ligand>
        <name>5-amino-6-(D-ribitylamino)uracil</name>
        <dbReference type="ChEBI" id="CHEBI:15934"/>
    </ligand>
</feature>
<dbReference type="EMBL" id="UGNY01000001">
    <property type="protein sequence ID" value="STX38689.1"/>
    <property type="molecule type" value="Genomic_DNA"/>
</dbReference>
<dbReference type="PANTHER" id="PTHR21058:SF0">
    <property type="entry name" value="6,7-DIMETHYL-8-RIBITYLLUMAZINE SYNTHASE"/>
    <property type="match status" value="1"/>
</dbReference>
<dbReference type="InterPro" id="IPR002180">
    <property type="entry name" value="LS/RS"/>
</dbReference>
<dbReference type="EC" id="2.5.1.78" evidence="3 7"/>
<reference evidence="12 13" key="2">
    <citation type="submission" date="2018-06" db="EMBL/GenBank/DDBJ databases">
        <authorList>
            <consortium name="Pathogen Informatics"/>
            <person name="Doyle S."/>
        </authorList>
    </citation>
    <scope>NUCLEOTIDE SEQUENCE [LARGE SCALE GENOMIC DNA]</scope>
    <source>
        <strain evidence="10 13">NCTC11978</strain>
        <strain evidence="9 12">NCTC12022</strain>
    </source>
</reference>